<feature type="region of interest" description="Disordered" evidence="1">
    <location>
        <begin position="169"/>
        <end position="211"/>
    </location>
</feature>
<sequence length="294" mass="30381">MDDERIHRPEGEGPLGRSRRKGAGAKRAEAAARIESDLHDATRRAETPFARAAARPHDAALDDAVASAFDRMGPSEEAEARMLAAVLAARGEHALPTARETGGLPLKPIVTACPTQQRKTARTPRFILQAVAAAACLVLVVGVGAFGLYASSLSGRNASSSLEGAVQSVGDSASAGSSAEPAEDAPTSDETPQMDQSVGSNASSSSGGSADADARYPLVRLASGQTLRIVLDDAGRPLVADPYLVGAEFERAPAFGGAVGDATSCTVFASEDVAHPFAVRYDGDDRYYWADEAG</sequence>
<proteinExistence type="predicted"/>
<keyword evidence="2" id="KW-1133">Transmembrane helix</keyword>
<feature type="compositionally biased region" description="Low complexity" evidence="1">
    <location>
        <begin position="169"/>
        <end position="180"/>
    </location>
</feature>
<evidence type="ECO:0000313" key="3">
    <source>
        <dbReference type="EMBL" id="MBC2888922.1"/>
    </source>
</evidence>
<keyword evidence="2" id="KW-0472">Membrane</keyword>
<keyword evidence="4" id="KW-1185">Reference proteome</keyword>
<feature type="region of interest" description="Disordered" evidence="1">
    <location>
        <begin position="1"/>
        <end position="43"/>
    </location>
</feature>
<name>A0A842J9X4_9ACTN</name>
<accession>A0A842J9X4</accession>
<dbReference type="AlphaFoldDB" id="A0A842J9X4"/>
<organism evidence="3 4">
    <name type="scientific">Gordonibacter massiliensis</name>
    <name type="common">ex Traore et al. 2017</name>
    <dbReference type="NCBI Taxonomy" id="1841863"/>
    <lineage>
        <taxon>Bacteria</taxon>
        <taxon>Bacillati</taxon>
        <taxon>Actinomycetota</taxon>
        <taxon>Coriobacteriia</taxon>
        <taxon>Eggerthellales</taxon>
        <taxon>Eggerthellaceae</taxon>
        <taxon>Gordonibacter</taxon>
    </lineage>
</organism>
<reference evidence="3 4" key="1">
    <citation type="submission" date="2020-08" db="EMBL/GenBank/DDBJ databases">
        <authorList>
            <person name="Liu C."/>
            <person name="Sun Q."/>
        </authorList>
    </citation>
    <scope>NUCLEOTIDE SEQUENCE [LARGE SCALE GENOMIC DNA]</scope>
    <source>
        <strain evidence="3 4">N22</strain>
    </source>
</reference>
<dbReference type="EMBL" id="JACMSE010000003">
    <property type="protein sequence ID" value="MBC2888922.1"/>
    <property type="molecule type" value="Genomic_DNA"/>
</dbReference>
<keyword evidence="2" id="KW-0812">Transmembrane</keyword>
<feature type="compositionally biased region" description="Basic and acidic residues" evidence="1">
    <location>
        <begin position="26"/>
        <end position="43"/>
    </location>
</feature>
<comment type="caution">
    <text evidence="3">The sequence shown here is derived from an EMBL/GenBank/DDBJ whole genome shotgun (WGS) entry which is preliminary data.</text>
</comment>
<evidence type="ECO:0000313" key="4">
    <source>
        <dbReference type="Proteomes" id="UP000587396"/>
    </source>
</evidence>
<feature type="transmembrane region" description="Helical" evidence="2">
    <location>
        <begin position="126"/>
        <end position="150"/>
    </location>
</feature>
<feature type="compositionally biased region" description="Basic and acidic residues" evidence="1">
    <location>
        <begin position="1"/>
        <end position="11"/>
    </location>
</feature>
<evidence type="ECO:0000256" key="1">
    <source>
        <dbReference type="SAM" id="MobiDB-lite"/>
    </source>
</evidence>
<gene>
    <name evidence="3" type="ORF">H7313_06110</name>
</gene>
<evidence type="ECO:0000256" key="2">
    <source>
        <dbReference type="SAM" id="Phobius"/>
    </source>
</evidence>
<protein>
    <submittedName>
        <fullName evidence="3">Uncharacterized protein</fullName>
    </submittedName>
</protein>
<dbReference type="Proteomes" id="UP000587396">
    <property type="component" value="Unassembled WGS sequence"/>
</dbReference>
<feature type="compositionally biased region" description="Low complexity" evidence="1">
    <location>
        <begin position="195"/>
        <end position="211"/>
    </location>
</feature>
<dbReference type="RefSeq" id="WP_185904835.1">
    <property type="nucleotide sequence ID" value="NZ_JACMSE010000003.1"/>
</dbReference>